<accession>A0ABS5A4P0</accession>
<name>A0ABS5A4P0_9PSEU</name>
<protein>
    <submittedName>
        <fullName evidence="1">Uncharacterized protein</fullName>
    </submittedName>
</protein>
<reference evidence="1 2" key="1">
    <citation type="submission" date="2021-03" db="EMBL/GenBank/DDBJ databases">
        <title>Sequencing the genomes of 1000 actinobacteria strains.</title>
        <authorList>
            <person name="Klenk H.-P."/>
        </authorList>
    </citation>
    <scope>NUCLEOTIDE SEQUENCE [LARGE SCALE GENOMIC DNA]</scope>
    <source>
        <strain evidence="1 2">DSM 44580</strain>
    </source>
</reference>
<proteinExistence type="predicted"/>
<comment type="caution">
    <text evidence="1">The sequence shown here is derived from an EMBL/GenBank/DDBJ whole genome shotgun (WGS) entry which is preliminary data.</text>
</comment>
<dbReference type="RefSeq" id="WP_086783805.1">
    <property type="nucleotide sequence ID" value="NZ_JAGIOO010000001.1"/>
</dbReference>
<dbReference type="Proteomes" id="UP001519363">
    <property type="component" value="Unassembled WGS sequence"/>
</dbReference>
<gene>
    <name evidence="1" type="ORF">JOF53_000378</name>
</gene>
<keyword evidence="2" id="KW-1185">Reference proteome</keyword>
<sequence>MPIARDEVGLDLTVSVYEDTSIRVEPWDDESLLLVFGGPVQKIVVVLDRDDFERLYRMMTPVVGGQEGAAEPVGDLA</sequence>
<evidence type="ECO:0000313" key="2">
    <source>
        <dbReference type="Proteomes" id="UP001519363"/>
    </source>
</evidence>
<organism evidence="1 2">
    <name type="scientific">Crossiella equi</name>
    <dbReference type="NCBI Taxonomy" id="130796"/>
    <lineage>
        <taxon>Bacteria</taxon>
        <taxon>Bacillati</taxon>
        <taxon>Actinomycetota</taxon>
        <taxon>Actinomycetes</taxon>
        <taxon>Pseudonocardiales</taxon>
        <taxon>Pseudonocardiaceae</taxon>
        <taxon>Crossiella</taxon>
    </lineage>
</organism>
<evidence type="ECO:0000313" key="1">
    <source>
        <dbReference type="EMBL" id="MBP2471506.1"/>
    </source>
</evidence>
<dbReference type="EMBL" id="JAGIOO010000001">
    <property type="protein sequence ID" value="MBP2471506.1"/>
    <property type="molecule type" value="Genomic_DNA"/>
</dbReference>